<evidence type="ECO:0000256" key="3">
    <source>
        <dbReference type="ARBA" id="ARBA00022692"/>
    </source>
</evidence>
<keyword evidence="4 6" id="KW-1133">Transmembrane helix</keyword>
<organism evidence="7 8">
    <name type="scientific">Hydrogenophaga luteola</name>
    <dbReference type="NCBI Taxonomy" id="1591122"/>
    <lineage>
        <taxon>Bacteria</taxon>
        <taxon>Pseudomonadati</taxon>
        <taxon>Pseudomonadota</taxon>
        <taxon>Betaproteobacteria</taxon>
        <taxon>Burkholderiales</taxon>
        <taxon>Comamonadaceae</taxon>
        <taxon>Hydrogenophaga</taxon>
    </lineage>
</organism>
<feature type="transmembrane region" description="Helical" evidence="6">
    <location>
        <begin position="110"/>
        <end position="130"/>
    </location>
</feature>
<dbReference type="Proteomes" id="UP001595729">
    <property type="component" value="Unassembled WGS sequence"/>
</dbReference>
<dbReference type="PANTHER" id="PTHR30213:SF1">
    <property type="entry name" value="INNER MEMBRANE PROTEIN YHJD"/>
    <property type="match status" value="1"/>
</dbReference>
<gene>
    <name evidence="7" type="ORF">ACFOPI_14770</name>
</gene>
<comment type="subcellular location">
    <subcellularLocation>
        <location evidence="1">Cell membrane</location>
        <topology evidence="1">Multi-pass membrane protein</topology>
    </subcellularLocation>
</comment>
<dbReference type="Pfam" id="PF03631">
    <property type="entry name" value="Virul_fac_BrkB"/>
    <property type="match status" value="1"/>
</dbReference>
<dbReference type="PANTHER" id="PTHR30213">
    <property type="entry name" value="INNER MEMBRANE PROTEIN YHJD"/>
    <property type="match status" value="1"/>
</dbReference>
<dbReference type="PIRSF" id="PIRSF035875">
    <property type="entry name" value="RNase_BN"/>
    <property type="match status" value="1"/>
</dbReference>
<feature type="transmembrane region" description="Helical" evidence="6">
    <location>
        <begin position="232"/>
        <end position="255"/>
    </location>
</feature>
<evidence type="ECO:0000256" key="6">
    <source>
        <dbReference type="SAM" id="Phobius"/>
    </source>
</evidence>
<evidence type="ECO:0000256" key="5">
    <source>
        <dbReference type="ARBA" id="ARBA00023136"/>
    </source>
</evidence>
<protein>
    <submittedName>
        <fullName evidence="7">YihY/virulence factor BrkB family protein</fullName>
    </submittedName>
</protein>
<keyword evidence="8" id="KW-1185">Reference proteome</keyword>
<accession>A0ABV7W507</accession>
<comment type="caution">
    <text evidence="7">The sequence shown here is derived from an EMBL/GenBank/DDBJ whole genome shotgun (WGS) entry which is preliminary data.</text>
</comment>
<dbReference type="RefSeq" id="WP_382175194.1">
    <property type="nucleotide sequence ID" value="NZ_JBHRXX010000007.1"/>
</dbReference>
<keyword evidence="2" id="KW-1003">Cell membrane</keyword>
<sequence>MNAATSATTQAVAPEPAVAKGRDRRWRAMLQATVAGWSDDRAASMGAALSFYTFFSMAPLLLIVVSVAGLVLGREAAQGHLMNELAGLVGADAAATIEALLASAREPADSVWATVVGVVTMLVGATTVFAELQGALDRIWESPDVPARGGLWAILRARVLSFGLILGLAFLLMVSLVFGAAVTALGRWWSGVFDLWAWLAQALNLLVGFGLTAVIFAMIYKLMPRVSVQWRDVWTGALVTALLFSVGKLMIGLYLGASGVASAYGAAGSIVVVLLWVYYSAQVFLLGAEFTWVYARTRGSRRHLA</sequence>
<feature type="transmembrane region" description="Helical" evidence="6">
    <location>
        <begin position="267"/>
        <end position="295"/>
    </location>
</feature>
<dbReference type="EMBL" id="JBHRXX010000007">
    <property type="protein sequence ID" value="MFC3684864.1"/>
    <property type="molecule type" value="Genomic_DNA"/>
</dbReference>
<dbReference type="InterPro" id="IPR017039">
    <property type="entry name" value="Virul_fac_BrkB"/>
</dbReference>
<dbReference type="NCBIfam" id="TIGR00765">
    <property type="entry name" value="yihY_not_rbn"/>
    <property type="match status" value="1"/>
</dbReference>
<evidence type="ECO:0000256" key="4">
    <source>
        <dbReference type="ARBA" id="ARBA00022989"/>
    </source>
</evidence>
<keyword evidence="5 6" id="KW-0472">Membrane</keyword>
<feature type="transmembrane region" description="Helical" evidence="6">
    <location>
        <begin position="51"/>
        <end position="73"/>
    </location>
</feature>
<name>A0ABV7W507_9BURK</name>
<evidence type="ECO:0000256" key="2">
    <source>
        <dbReference type="ARBA" id="ARBA00022475"/>
    </source>
</evidence>
<evidence type="ECO:0000313" key="8">
    <source>
        <dbReference type="Proteomes" id="UP001595729"/>
    </source>
</evidence>
<evidence type="ECO:0000256" key="1">
    <source>
        <dbReference type="ARBA" id="ARBA00004651"/>
    </source>
</evidence>
<feature type="transmembrane region" description="Helical" evidence="6">
    <location>
        <begin position="164"/>
        <end position="189"/>
    </location>
</feature>
<reference evidence="8" key="1">
    <citation type="journal article" date="2019" name="Int. J. Syst. Evol. Microbiol.">
        <title>The Global Catalogue of Microorganisms (GCM) 10K type strain sequencing project: providing services to taxonomists for standard genome sequencing and annotation.</title>
        <authorList>
            <consortium name="The Broad Institute Genomics Platform"/>
            <consortium name="The Broad Institute Genome Sequencing Center for Infectious Disease"/>
            <person name="Wu L."/>
            <person name="Ma J."/>
        </authorList>
    </citation>
    <scope>NUCLEOTIDE SEQUENCE [LARGE SCALE GENOMIC DNA]</scope>
    <source>
        <strain evidence="8">KCTC 42501</strain>
    </source>
</reference>
<evidence type="ECO:0000313" key="7">
    <source>
        <dbReference type="EMBL" id="MFC3684864.1"/>
    </source>
</evidence>
<keyword evidence="3 6" id="KW-0812">Transmembrane</keyword>
<proteinExistence type="predicted"/>
<feature type="transmembrane region" description="Helical" evidence="6">
    <location>
        <begin position="195"/>
        <end position="220"/>
    </location>
</feature>